<comment type="caution">
    <text evidence="1">The sequence shown here is derived from an EMBL/GenBank/DDBJ whole genome shotgun (WGS) entry which is preliminary data.</text>
</comment>
<evidence type="ECO:0000313" key="2">
    <source>
        <dbReference type="Proteomes" id="UP001055879"/>
    </source>
</evidence>
<organism evidence="1 2">
    <name type="scientific">Arctium lappa</name>
    <name type="common">Greater burdock</name>
    <name type="synonym">Lappa major</name>
    <dbReference type="NCBI Taxonomy" id="4217"/>
    <lineage>
        <taxon>Eukaryota</taxon>
        <taxon>Viridiplantae</taxon>
        <taxon>Streptophyta</taxon>
        <taxon>Embryophyta</taxon>
        <taxon>Tracheophyta</taxon>
        <taxon>Spermatophyta</taxon>
        <taxon>Magnoliopsida</taxon>
        <taxon>eudicotyledons</taxon>
        <taxon>Gunneridae</taxon>
        <taxon>Pentapetalae</taxon>
        <taxon>asterids</taxon>
        <taxon>campanulids</taxon>
        <taxon>Asterales</taxon>
        <taxon>Asteraceae</taxon>
        <taxon>Carduoideae</taxon>
        <taxon>Cardueae</taxon>
        <taxon>Arctiinae</taxon>
        <taxon>Arctium</taxon>
    </lineage>
</organism>
<reference evidence="1 2" key="2">
    <citation type="journal article" date="2022" name="Mol. Ecol. Resour.">
        <title>The genomes of chicory, endive, great burdock and yacon provide insights into Asteraceae paleo-polyploidization history and plant inulin production.</title>
        <authorList>
            <person name="Fan W."/>
            <person name="Wang S."/>
            <person name="Wang H."/>
            <person name="Wang A."/>
            <person name="Jiang F."/>
            <person name="Liu H."/>
            <person name="Zhao H."/>
            <person name="Xu D."/>
            <person name="Zhang Y."/>
        </authorList>
    </citation>
    <scope>NUCLEOTIDE SEQUENCE [LARGE SCALE GENOMIC DNA]</scope>
    <source>
        <strain evidence="2">cv. Niubang</strain>
    </source>
</reference>
<gene>
    <name evidence="1" type="ORF">L6452_22581</name>
</gene>
<name>A0ACB9B092_ARCLA</name>
<dbReference type="Proteomes" id="UP001055879">
    <property type="component" value="Linkage Group LG07"/>
</dbReference>
<sequence length="140" mass="15981">MPRTHAFMFAAKQHYFLYILEIRACLQLIRLDLHRAAESYRPCYSITQDQSNIPFSFFSCFIFYTNTTACQHSTASSQRPAFGQPLLVAPTRQATVPSLLLHPNRNSRVHEYQMATGIDANVLVSDNSEPKKLIESPPYI</sequence>
<dbReference type="EMBL" id="CM042053">
    <property type="protein sequence ID" value="KAI3715595.1"/>
    <property type="molecule type" value="Genomic_DNA"/>
</dbReference>
<evidence type="ECO:0000313" key="1">
    <source>
        <dbReference type="EMBL" id="KAI3715595.1"/>
    </source>
</evidence>
<keyword evidence="2" id="KW-1185">Reference proteome</keyword>
<reference evidence="2" key="1">
    <citation type="journal article" date="2022" name="Mol. Ecol. Resour.">
        <title>The genomes of chicory, endive, great burdock and yacon provide insights into Asteraceae palaeo-polyploidization history and plant inulin production.</title>
        <authorList>
            <person name="Fan W."/>
            <person name="Wang S."/>
            <person name="Wang H."/>
            <person name="Wang A."/>
            <person name="Jiang F."/>
            <person name="Liu H."/>
            <person name="Zhao H."/>
            <person name="Xu D."/>
            <person name="Zhang Y."/>
        </authorList>
    </citation>
    <scope>NUCLEOTIDE SEQUENCE [LARGE SCALE GENOMIC DNA]</scope>
    <source>
        <strain evidence="2">cv. Niubang</strain>
    </source>
</reference>
<proteinExistence type="predicted"/>
<protein>
    <submittedName>
        <fullName evidence="1">Uncharacterized protein</fullName>
    </submittedName>
</protein>
<accession>A0ACB9B092</accession>